<evidence type="ECO:0000256" key="5">
    <source>
        <dbReference type="ARBA" id="ARBA00044692"/>
    </source>
</evidence>
<evidence type="ECO:0000259" key="8">
    <source>
        <dbReference type="Pfam" id="PF08652"/>
    </source>
</evidence>
<name>A0A1D2VA05_9ASCO</name>
<comment type="catalytic activity">
    <reaction evidence="6">
        <text>a 5'-end NAD(+)-phospho-ribonucleoside in mRNA + H2O = a 5'-end phospho-ribonucleoside in mRNA + NAD(+) + H(+)</text>
        <dbReference type="Rhea" id="RHEA:60880"/>
        <dbReference type="Rhea" id="RHEA-COMP:15692"/>
        <dbReference type="Rhea" id="RHEA-COMP:15698"/>
        <dbReference type="ChEBI" id="CHEBI:15377"/>
        <dbReference type="ChEBI" id="CHEBI:15378"/>
        <dbReference type="ChEBI" id="CHEBI:57540"/>
        <dbReference type="ChEBI" id="CHEBI:138282"/>
        <dbReference type="ChEBI" id="CHEBI:144029"/>
    </reaction>
    <physiologicalReaction direction="left-to-right" evidence="6">
        <dbReference type="Rhea" id="RHEA:60881"/>
    </physiologicalReaction>
</comment>
<keyword evidence="10" id="KW-1185">Reference proteome</keyword>
<dbReference type="GO" id="GO:0034353">
    <property type="term" value="F:mRNA 5'-diphosphatase activity"/>
    <property type="evidence" value="ECO:0007669"/>
    <property type="project" value="EnsemblFungi"/>
</dbReference>
<dbReference type="GO" id="GO:0110155">
    <property type="term" value="P:NAD-cap decapping"/>
    <property type="evidence" value="ECO:0007669"/>
    <property type="project" value="EnsemblFungi"/>
</dbReference>
<dbReference type="GO" id="GO:0030234">
    <property type="term" value="F:enzyme regulator activity"/>
    <property type="evidence" value="ECO:0007669"/>
    <property type="project" value="EnsemblFungi"/>
</dbReference>
<comment type="catalytic activity">
    <reaction evidence="5">
        <text>a 5'-end triphospho-ribonucleoside in mRNA + H2O = a 5'-end phospho-ribonucleoside in mRNA + diphosphate + H(+)</text>
        <dbReference type="Rhea" id="RHEA:78683"/>
        <dbReference type="Rhea" id="RHEA-COMP:15692"/>
        <dbReference type="Rhea" id="RHEA-COMP:17164"/>
        <dbReference type="ChEBI" id="CHEBI:15377"/>
        <dbReference type="ChEBI" id="CHEBI:15378"/>
        <dbReference type="ChEBI" id="CHEBI:33019"/>
        <dbReference type="ChEBI" id="CHEBI:138282"/>
        <dbReference type="ChEBI" id="CHEBI:167618"/>
    </reaction>
    <physiologicalReaction direction="left-to-right" evidence="5">
        <dbReference type="Rhea" id="RHEA:78684"/>
    </physiologicalReaction>
</comment>
<dbReference type="Pfam" id="PF08652">
    <property type="entry name" value="RAI1"/>
    <property type="match status" value="1"/>
</dbReference>
<accession>A0A1D2VA05</accession>
<dbReference type="OrthoDB" id="5853397at2759"/>
<comment type="catalytic activity">
    <reaction evidence="4">
        <text>a 5'-end (N(7)-methyl 5'-triphosphoguanosine)-ribonucleoside-ribonucleotide in mRNA + H2O = a (N(7)-methyl 5'-triphosphoguanosine)-nucleoside + a 5'-end phospho-ribonucleoside in mRNA + H(+)</text>
        <dbReference type="Rhea" id="RHEA:66928"/>
        <dbReference type="Rhea" id="RHEA-COMP:15692"/>
        <dbReference type="Rhea" id="RHEA-COMP:17313"/>
        <dbReference type="ChEBI" id="CHEBI:15377"/>
        <dbReference type="ChEBI" id="CHEBI:15378"/>
        <dbReference type="ChEBI" id="CHEBI:138282"/>
        <dbReference type="ChEBI" id="CHEBI:172876"/>
        <dbReference type="ChEBI" id="CHEBI:172877"/>
    </reaction>
    <physiologicalReaction direction="left-to-right" evidence="4">
        <dbReference type="Rhea" id="RHEA:66929"/>
    </physiologicalReaction>
</comment>
<dbReference type="GO" id="GO:0071035">
    <property type="term" value="P:nuclear polyadenylation-dependent rRNA catabolic process"/>
    <property type="evidence" value="ECO:0007669"/>
    <property type="project" value="EnsemblFungi"/>
</dbReference>
<dbReference type="FunCoup" id="A0A1D2VA05">
    <property type="interactions" value="629"/>
</dbReference>
<dbReference type="InterPro" id="IPR039039">
    <property type="entry name" value="RAI1-like_fam"/>
</dbReference>
<dbReference type="AlphaFoldDB" id="A0A1D2VA05"/>
<dbReference type="STRING" id="1344418.A0A1D2VA05"/>
<comment type="cofactor">
    <cofactor evidence="1 7">
        <name>a divalent metal cation</name>
        <dbReference type="ChEBI" id="CHEBI:60240"/>
    </cofactor>
</comment>
<dbReference type="GO" id="GO:0030846">
    <property type="term" value="P:termination of RNA polymerase II transcription, poly(A)-coupled"/>
    <property type="evidence" value="ECO:0007669"/>
    <property type="project" value="EnsemblFungi"/>
</dbReference>
<evidence type="ECO:0000313" key="10">
    <source>
        <dbReference type="Proteomes" id="UP000095038"/>
    </source>
</evidence>
<dbReference type="GO" id="GO:0090730">
    <property type="term" value="C:Las1 complex"/>
    <property type="evidence" value="ECO:0007669"/>
    <property type="project" value="EnsemblFungi"/>
</dbReference>
<dbReference type="GO" id="GO:0000448">
    <property type="term" value="P:cleavage in ITS2 between 5.8S rRNA and LSU-rRNA of tricistronic rRNA transcript (SSU-rRNA, 5.8S rRNA, LSU-rRNA)"/>
    <property type="evidence" value="ECO:0007669"/>
    <property type="project" value="EnsemblFungi"/>
</dbReference>
<feature type="domain" description="RAI1-like" evidence="8">
    <location>
        <begin position="19"/>
        <end position="380"/>
    </location>
</feature>
<dbReference type="EC" id="3.6.1.-" evidence="7"/>
<evidence type="ECO:0000256" key="2">
    <source>
        <dbReference type="ARBA" id="ARBA00006562"/>
    </source>
</evidence>
<dbReference type="GO" id="GO:1990174">
    <property type="term" value="F:phosphodiesterase decapping endonuclease activity"/>
    <property type="evidence" value="ECO:0007669"/>
    <property type="project" value="EnsemblFungi"/>
</dbReference>
<sequence>MASVKYFPLSSRSPSTGVKQPKEIASFSRNIKQEYENNDSCLSYYYFPDQEVEKPANVDLSHGFQKFKKMDETKDGDLDGLLKAIIAYEKKYNAVIPKIDIITFRGLMRKILTIPYGNESFDFNLLCFDNQLFIKSDKESDMKRNELEQKRMQKRINKSHGKKISNLSEKFVYSGYKFETLTTLNKPWSKCSRDEIEKRYKKEVNNIEQYAVVVKTGIGKNKMLLCGEVDCVFDYKPQASDFDEDNPLTHYVELKTSKTINDISAYNTFRKKLFKAWAQCFLIGIPKIIYGFRDDQLKLKAVEMFKTEDVPVLIKADPQERGNQISCIDAIKWYGAAIEWIWANIDVKNEKTVWRLSYNFENKTFSLRELPEEKSSEIINNYEILTKEFVDWRLQLRSNQN</sequence>
<dbReference type="PANTHER" id="PTHR12395:SF9">
    <property type="entry name" value="DECAPPING AND EXORIBONUCLEASE PROTEIN"/>
    <property type="match status" value="1"/>
</dbReference>
<reference evidence="10" key="1">
    <citation type="submission" date="2016-05" db="EMBL/GenBank/DDBJ databases">
        <title>Comparative genomics of biotechnologically important yeasts.</title>
        <authorList>
            <consortium name="DOE Joint Genome Institute"/>
            <person name="Riley R."/>
            <person name="Haridas S."/>
            <person name="Wolfe K.H."/>
            <person name="Lopes M.R."/>
            <person name="Hittinger C.T."/>
            <person name="Goker M."/>
            <person name="Salamov A."/>
            <person name="Wisecaver J."/>
            <person name="Long T.M."/>
            <person name="Aerts A.L."/>
            <person name="Barry K."/>
            <person name="Choi C."/>
            <person name="Clum A."/>
            <person name="Coughlan A.Y."/>
            <person name="Deshpande S."/>
            <person name="Douglass A.P."/>
            <person name="Hanson S.J."/>
            <person name="Klenk H.-P."/>
            <person name="Labutti K."/>
            <person name="Lapidus A."/>
            <person name="Lindquist E."/>
            <person name="Lipzen A."/>
            <person name="Meier-Kolthoff J.P."/>
            <person name="Ohm R.A."/>
            <person name="Otillar R.P."/>
            <person name="Pangilinan J."/>
            <person name="Peng Y."/>
            <person name="Rokas A."/>
            <person name="Rosa C.A."/>
            <person name="Scheuner C."/>
            <person name="Sibirny A.A."/>
            <person name="Slot J.C."/>
            <person name="Stielow J.B."/>
            <person name="Sun H."/>
            <person name="Kurtzman C.P."/>
            <person name="Blackwell M."/>
            <person name="Grigoriev I.V."/>
            <person name="Jeffries T.W."/>
        </authorList>
    </citation>
    <scope>NUCLEOTIDE SEQUENCE [LARGE SCALE GENOMIC DNA]</scope>
    <source>
        <strain evidence="10">DSM 1968</strain>
    </source>
</reference>
<dbReference type="EMBL" id="KV454492">
    <property type="protein sequence ID" value="ODV58385.1"/>
    <property type="molecule type" value="Genomic_DNA"/>
</dbReference>
<dbReference type="PANTHER" id="PTHR12395">
    <property type="entry name" value="DOM-3 RELATED"/>
    <property type="match status" value="1"/>
</dbReference>
<organism evidence="9 10">
    <name type="scientific">Ascoidea rubescens DSM 1968</name>
    <dbReference type="NCBI Taxonomy" id="1344418"/>
    <lineage>
        <taxon>Eukaryota</taxon>
        <taxon>Fungi</taxon>
        <taxon>Dikarya</taxon>
        <taxon>Ascomycota</taxon>
        <taxon>Saccharomycotina</taxon>
        <taxon>Saccharomycetes</taxon>
        <taxon>Ascoideaceae</taxon>
        <taxon>Ascoidea</taxon>
    </lineage>
</organism>
<keyword evidence="3 7" id="KW-0540">Nuclease</keyword>
<evidence type="ECO:0000256" key="4">
    <source>
        <dbReference type="ARBA" id="ARBA00044676"/>
    </source>
</evidence>
<proteinExistence type="inferred from homology"/>
<dbReference type="GO" id="GO:0110103">
    <property type="term" value="C:RNA polymerase II termination complex"/>
    <property type="evidence" value="ECO:0007669"/>
    <property type="project" value="EnsemblFungi"/>
</dbReference>
<dbReference type="InterPro" id="IPR013961">
    <property type="entry name" value="RAI1"/>
</dbReference>
<evidence type="ECO:0000256" key="7">
    <source>
        <dbReference type="RuleBase" id="RU367113"/>
    </source>
</evidence>
<keyword evidence="7" id="KW-0547">Nucleotide-binding</keyword>
<gene>
    <name evidence="9" type="ORF">ASCRUDRAFT_77868</name>
</gene>
<dbReference type="GeneID" id="30967678"/>
<comment type="function">
    <text evidence="7">Decapping enzyme for NAD-capped RNAs: specifically hydrolyzes the nicotinamide adenine dinucleotide (NAD) cap from a subset of RNAs by removing the entire NAD moiety from the 5'-end of an NAD-capped RNA.</text>
</comment>
<keyword evidence="7" id="KW-0378">Hydrolase</keyword>
<keyword evidence="7" id="KW-0539">Nucleus</keyword>
<protein>
    <recommendedName>
        <fullName evidence="7">Decapping nuclease</fullName>
        <ecNumber evidence="7">3.6.1.-</ecNumber>
    </recommendedName>
</protein>
<comment type="similarity">
    <text evidence="2 7">Belongs to the DXO/Dom3Z family.</text>
</comment>
<evidence type="ECO:0000256" key="3">
    <source>
        <dbReference type="ARBA" id="ARBA00022722"/>
    </source>
</evidence>
<dbReference type="GO" id="GO:0046872">
    <property type="term" value="F:metal ion binding"/>
    <property type="evidence" value="ECO:0007669"/>
    <property type="project" value="UniProtKB-KW"/>
</dbReference>
<dbReference type="GO" id="GO:1904595">
    <property type="term" value="P:positive regulation of termination of RNA polymerase II transcription"/>
    <property type="evidence" value="ECO:0007669"/>
    <property type="project" value="EnsemblFungi"/>
</dbReference>
<keyword evidence="7" id="KW-0694">RNA-binding</keyword>
<dbReference type="GO" id="GO:0031087">
    <property type="term" value="P:deadenylation-independent decapping of nuclear-transcribed mRNA"/>
    <property type="evidence" value="ECO:0007669"/>
    <property type="project" value="EnsemblFungi"/>
</dbReference>
<keyword evidence="7" id="KW-0479">Metal-binding</keyword>
<dbReference type="InParanoid" id="A0A1D2VA05"/>
<dbReference type="GO" id="GO:0000166">
    <property type="term" value="F:nucleotide binding"/>
    <property type="evidence" value="ECO:0007669"/>
    <property type="project" value="UniProtKB-KW"/>
</dbReference>
<evidence type="ECO:0000313" key="9">
    <source>
        <dbReference type="EMBL" id="ODV58385.1"/>
    </source>
</evidence>
<dbReference type="Proteomes" id="UP000095038">
    <property type="component" value="Unassembled WGS sequence"/>
</dbReference>
<comment type="subcellular location">
    <subcellularLocation>
        <location evidence="7">Nucleus</location>
    </subcellularLocation>
</comment>
<evidence type="ECO:0000256" key="1">
    <source>
        <dbReference type="ARBA" id="ARBA00001968"/>
    </source>
</evidence>
<dbReference type="RefSeq" id="XP_020044692.1">
    <property type="nucleotide sequence ID" value="XM_020194042.1"/>
</dbReference>
<evidence type="ECO:0000256" key="6">
    <source>
        <dbReference type="ARBA" id="ARBA00048124"/>
    </source>
</evidence>
<dbReference type="GO" id="GO:0003723">
    <property type="term" value="F:RNA binding"/>
    <property type="evidence" value="ECO:0007669"/>
    <property type="project" value="UniProtKB-KW"/>
</dbReference>